<protein>
    <submittedName>
        <fullName evidence="10">GLOBIN domain-containing protein</fullName>
    </submittedName>
</protein>
<keyword evidence="1 6" id="KW-0813">Transport</keyword>
<dbReference type="GO" id="GO:0005344">
    <property type="term" value="F:oxygen carrier activity"/>
    <property type="evidence" value="ECO:0007669"/>
    <property type="project" value="UniProtKB-KW"/>
</dbReference>
<dbReference type="GO" id="GO:0046872">
    <property type="term" value="F:metal ion binding"/>
    <property type="evidence" value="ECO:0007669"/>
    <property type="project" value="UniProtKB-KW"/>
</dbReference>
<evidence type="ECO:0000256" key="7">
    <source>
        <dbReference type="SAM" id="MobiDB-lite"/>
    </source>
</evidence>
<keyword evidence="4" id="KW-0479">Metal-binding</keyword>
<name>A0A0N5C327_STREA</name>
<sequence length="305" mass="34332">MTCPNETKTFRQYFEKTEKPNLPIDLRVNNCYVNLGNEDETIKTNIRKKSTPNSYNSNKKLSTPTRPKLSASSFLMPFSQNYNSIHNLHNNEEHGNVNKMTGNGKQSLCASQPLRRCRSASPGQVVTKMLCNLSNDQQALIRKSWRRVPKQSIGKVIYQKMCQKCPELKNFLSTDNNCVERHFKYFGDMIQCTVDSLNDLDTALYPWLNVIGSGHGGFAITTTHWDAFGEALISSIKQWILTGKDHKETVRAWMKLSCSLIDTLAAASRNNNIANPRLQLLSTLPPTGGTSPLHSPTSSKYDNIT</sequence>
<feature type="region of interest" description="Disordered" evidence="7">
    <location>
        <begin position="283"/>
        <end position="305"/>
    </location>
</feature>
<dbReference type="InterPro" id="IPR044399">
    <property type="entry name" value="Mb-like_M"/>
</dbReference>
<evidence type="ECO:0000256" key="6">
    <source>
        <dbReference type="RuleBase" id="RU000356"/>
    </source>
</evidence>
<dbReference type="InterPro" id="IPR000971">
    <property type="entry name" value="Globin"/>
</dbReference>
<evidence type="ECO:0000256" key="3">
    <source>
        <dbReference type="ARBA" id="ARBA00022621"/>
    </source>
</evidence>
<dbReference type="Gene3D" id="1.10.490.10">
    <property type="entry name" value="Globins"/>
    <property type="match status" value="1"/>
</dbReference>
<dbReference type="PROSITE" id="PS01033">
    <property type="entry name" value="GLOBIN"/>
    <property type="match status" value="1"/>
</dbReference>
<reference evidence="10" key="1">
    <citation type="submission" date="2017-02" db="UniProtKB">
        <authorList>
            <consortium name="WormBaseParasite"/>
        </authorList>
    </citation>
    <scope>IDENTIFICATION</scope>
</reference>
<keyword evidence="2 6" id="KW-0349">Heme</keyword>
<dbReference type="CDD" id="cd01040">
    <property type="entry name" value="Mb-like"/>
    <property type="match status" value="1"/>
</dbReference>
<dbReference type="AlphaFoldDB" id="A0A0N5C327"/>
<evidence type="ECO:0000256" key="1">
    <source>
        <dbReference type="ARBA" id="ARBA00022448"/>
    </source>
</evidence>
<keyword evidence="5" id="KW-0408">Iron</keyword>
<dbReference type="PANTHER" id="PTHR46458:SF1">
    <property type="entry name" value="GEO09476P1"/>
    <property type="match status" value="1"/>
</dbReference>
<evidence type="ECO:0000259" key="8">
    <source>
        <dbReference type="PROSITE" id="PS01033"/>
    </source>
</evidence>
<dbReference type="InterPro" id="IPR012292">
    <property type="entry name" value="Globin/Proto"/>
</dbReference>
<feature type="compositionally biased region" description="Polar residues" evidence="7">
    <location>
        <begin position="51"/>
        <end position="67"/>
    </location>
</feature>
<dbReference type="GO" id="GO:0019825">
    <property type="term" value="F:oxygen binding"/>
    <property type="evidence" value="ECO:0007669"/>
    <property type="project" value="InterPro"/>
</dbReference>
<dbReference type="STRING" id="174720.A0A0N5C327"/>
<evidence type="ECO:0000256" key="5">
    <source>
        <dbReference type="ARBA" id="ARBA00023004"/>
    </source>
</evidence>
<accession>A0A0N5C327</accession>
<feature type="domain" description="Globin" evidence="8">
    <location>
        <begin position="132"/>
        <end position="269"/>
    </location>
</feature>
<dbReference type="Proteomes" id="UP000046392">
    <property type="component" value="Unplaced"/>
</dbReference>
<evidence type="ECO:0000256" key="4">
    <source>
        <dbReference type="ARBA" id="ARBA00022723"/>
    </source>
</evidence>
<dbReference type="GO" id="GO:0020037">
    <property type="term" value="F:heme binding"/>
    <property type="evidence" value="ECO:0007669"/>
    <property type="project" value="InterPro"/>
</dbReference>
<dbReference type="WBParaSite" id="SPAL_0001238200.1">
    <property type="protein sequence ID" value="SPAL_0001238200.1"/>
    <property type="gene ID" value="SPAL_0001238200"/>
</dbReference>
<comment type="similarity">
    <text evidence="6">Belongs to the globin family.</text>
</comment>
<feature type="region of interest" description="Disordered" evidence="7">
    <location>
        <begin position="48"/>
        <end position="67"/>
    </location>
</feature>
<dbReference type="InterPro" id="IPR009050">
    <property type="entry name" value="Globin-like_sf"/>
</dbReference>
<dbReference type="SUPFAM" id="SSF46458">
    <property type="entry name" value="Globin-like"/>
    <property type="match status" value="1"/>
</dbReference>
<keyword evidence="9" id="KW-1185">Reference proteome</keyword>
<evidence type="ECO:0000256" key="2">
    <source>
        <dbReference type="ARBA" id="ARBA00022617"/>
    </source>
</evidence>
<dbReference type="InterPro" id="IPR050532">
    <property type="entry name" value="Globin-like_OT"/>
</dbReference>
<organism evidence="9 10">
    <name type="scientific">Strongyloides papillosus</name>
    <name type="common">Intestinal threadworm</name>
    <dbReference type="NCBI Taxonomy" id="174720"/>
    <lineage>
        <taxon>Eukaryota</taxon>
        <taxon>Metazoa</taxon>
        <taxon>Ecdysozoa</taxon>
        <taxon>Nematoda</taxon>
        <taxon>Chromadorea</taxon>
        <taxon>Rhabditida</taxon>
        <taxon>Tylenchina</taxon>
        <taxon>Panagrolaimomorpha</taxon>
        <taxon>Strongyloidoidea</taxon>
        <taxon>Strongyloididae</taxon>
        <taxon>Strongyloides</taxon>
    </lineage>
</organism>
<evidence type="ECO:0000313" key="9">
    <source>
        <dbReference type="Proteomes" id="UP000046392"/>
    </source>
</evidence>
<dbReference type="Pfam" id="PF00042">
    <property type="entry name" value="Globin"/>
    <property type="match status" value="1"/>
</dbReference>
<dbReference type="PANTHER" id="PTHR46458">
    <property type="entry name" value="BLR2807 PROTEIN"/>
    <property type="match status" value="1"/>
</dbReference>
<proteinExistence type="inferred from homology"/>
<evidence type="ECO:0000313" key="10">
    <source>
        <dbReference type="WBParaSite" id="SPAL_0001238200.1"/>
    </source>
</evidence>
<keyword evidence="3 6" id="KW-0561">Oxygen transport</keyword>